<evidence type="ECO:0000313" key="3">
    <source>
        <dbReference type="Proteomes" id="UP001633002"/>
    </source>
</evidence>
<dbReference type="Proteomes" id="UP001633002">
    <property type="component" value="Unassembled WGS sequence"/>
</dbReference>
<proteinExistence type="predicted"/>
<dbReference type="AlphaFoldDB" id="A0ABD3H0L5"/>
<name>A0ABD3H0L5_9MARC</name>
<evidence type="ECO:0000256" key="1">
    <source>
        <dbReference type="SAM" id="MobiDB-lite"/>
    </source>
</evidence>
<keyword evidence="3" id="KW-1185">Reference proteome</keyword>
<dbReference type="InterPro" id="IPR032675">
    <property type="entry name" value="LRR_dom_sf"/>
</dbReference>
<reference evidence="2 3" key="1">
    <citation type="submission" date="2024-09" db="EMBL/GenBank/DDBJ databases">
        <title>Chromosome-scale assembly of Riccia sorocarpa.</title>
        <authorList>
            <person name="Paukszto L."/>
        </authorList>
    </citation>
    <scope>NUCLEOTIDE SEQUENCE [LARGE SCALE GENOMIC DNA]</scope>
    <source>
        <strain evidence="2">LP-2024</strain>
        <tissue evidence="2">Aerial parts of the thallus</tissue>
    </source>
</reference>
<evidence type="ECO:0000313" key="2">
    <source>
        <dbReference type="EMBL" id="KAL3685068.1"/>
    </source>
</evidence>
<dbReference type="SUPFAM" id="SSF52058">
    <property type="entry name" value="L domain-like"/>
    <property type="match status" value="1"/>
</dbReference>
<feature type="region of interest" description="Disordered" evidence="1">
    <location>
        <begin position="261"/>
        <end position="299"/>
    </location>
</feature>
<dbReference type="EMBL" id="JBJQOH010000006">
    <property type="protein sequence ID" value="KAL3685068.1"/>
    <property type="molecule type" value="Genomic_DNA"/>
</dbReference>
<sequence>MIRRFQWVAFLEWSRELWRICTVSVLSRNPIRNLGNFASKLVSLKKLSMSHCQVQLIGTALKRCGAVEELRLAHNQLATLPQELEGNGRLFSTSVQITSRAGLIYSSQEGYEDVVRKKLPSLQVLDGHNLQGAPKRKKSKKVYNSSKENGAIEQKPLSDDSSEDPPVELKRNKLQESTAENGALDDSNRKSFLELISVPSMAAEEETGVKAAEKVANRAKDGKTKKKKEDSGVVSVVDNTKGRYTASRVKKVNEILTKVIPSTDVGTGGPSTWDDEPTTVTPEVKPMPEQTNAVEHKPYNRWALKRKK</sequence>
<comment type="caution">
    <text evidence="2">The sequence shown here is derived from an EMBL/GenBank/DDBJ whole genome shotgun (WGS) entry which is preliminary data.</text>
</comment>
<dbReference type="Gene3D" id="3.80.10.10">
    <property type="entry name" value="Ribonuclease Inhibitor"/>
    <property type="match status" value="1"/>
</dbReference>
<feature type="region of interest" description="Disordered" evidence="1">
    <location>
        <begin position="126"/>
        <end position="186"/>
    </location>
</feature>
<protein>
    <submittedName>
        <fullName evidence="2">Uncharacterized protein</fullName>
    </submittedName>
</protein>
<organism evidence="2 3">
    <name type="scientific">Riccia sorocarpa</name>
    <dbReference type="NCBI Taxonomy" id="122646"/>
    <lineage>
        <taxon>Eukaryota</taxon>
        <taxon>Viridiplantae</taxon>
        <taxon>Streptophyta</taxon>
        <taxon>Embryophyta</taxon>
        <taxon>Marchantiophyta</taxon>
        <taxon>Marchantiopsida</taxon>
        <taxon>Marchantiidae</taxon>
        <taxon>Marchantiales</taxon>
        <taxon>Ricciaceae</taxon>
        <taxon>Riccia</taxon>
    </lineage>
</organism>
<gene>
    <name evidence="2" type="ORF">R1sor_003090</name>
</gene>
<accession>A0ABD3H0L5</accession>